<sequence length="99" mass="11419">MAYKINFSIPESDKEVFEKLNSMKKNKSRYIVDLIKKDIGLIENNQISNNLDNIEQFINDKIQEAVSKIAIIPNNIDSSNDKNKELIKEAAEKDDDDFI</sequence>
<dbReference type="Proteomes" id="UP000813637">
    <property type="component" value="Unassembled WGS sequence"/>
</dbReference>
<reference evidence="2" key="2">
    <citation type="journal article" date="2021" name="Microorganisms">
        <title>Extensive Genome Exploration of Clostridium botulinum Group III Field Strains.</title>
        <authorList>
            <person name="Fillo S."/>
            <person name="Giordani F."/>
            <person name="Tonon E."/>
            <person name="Drigo I."/>
            <person name="Anselmo A."/>
            <person name="Fortunato A."/>
            <person name="Lista F."/>
            <person name="Bano L."/>
        </authorList>
    </citation>
    <scope>NUCLEOTIDE SEQUENCE</scope>
    <source>
        <strain evidence="2">IZSVe-TV_9877_3_12</strain>
    </source>
</reference>
<dbReference type="RefSeq" id="WP_003378001.1">
    <property type="nucleotide sequence ID" value="NZ_JAAMYB010000015.1"/>
</dbReference>
<reference evidence="2" key="1">
    <citation type="submission" date="2020-02" db="EMBL/GenBank/DDBJ databases">
        <authorList>
            <person name="Fillo S."/>
            <person name="Giordani F."/>
            <person name="Tonon E."/>
            <person name="Drigo I."/>
            <person name="Anselmo A."/>
            <person name="Fortunato A."/>
            <person name="Bano L."/>
            <person name="Lista F."/>
        </authorList>
    </citation>
    <scope>NUCLEOTIDE SEQUENCE</scope>
    <source>
        <strain evidence="2">IZSVe-TV_9877_3_12</strain>
    </source>
</reference>
<feature type="region of interest" description="Disordered" evidence="1">
    <location>
        <begin position="77"/>
        <end position="99"/>
    </location>
</feature>
<evidence type="ECO:0000313" key="3">
    <source>
        <dbReference type="Proteomes" id="UP000813637"/>
    </source>
</evidence>
<name>A0A9Q3VBD4_CLOBO</name>
<dbReference type="EMBL" id="JAAMYB010000015">
    <property type="protein sequence ID" value="MCD3195756.1"/>
    <property type="molecule type" value="Genomic_DNA"/>
</dbReference>
<feature type="compositionally biased region" description="Basic and acidic residues" evidence="1">
    <location>
        <begin position="79"/>
        <end position="91"/>
    </location>
</feature>
<evidence type="ECO:0000313" key="2">
    <source>
        <dbReference type="EMBL" id="MCD3195756.1"/>
    </source>
</evidence>
<proteinExistence type="predicted"/>
<organism evidence="2 3">
    <name type="scientific">Clostridium botulinum C</name>
    <dbReference type="NCBI Taxonomy" id="36828"/>
    <lineage>
        <taxon>Bacteria</taxon>
        <taxon>Bacillati</taxon>
        <taxon>Bacillota</taxon>
        <taxon>Clostridia</taxon>
        <taxon>Eubacteriales</taxon>
        <taxon>Clostridiaceae</taxon>
        <taxon>Clostridium</taxon>
    </lineage>
</organism>
<protein>
    <submittedName>
        <fullName evidence="2">Uncharacterized protein</fullName>
    </submittedName>
</protein>
<evidence type="ECO:0000256" key="1">
    <source>
        <dbReference type="SAM" id="MobiDB-lite"/>
    </source>
</evidence>
<accession>A0A9Q3VBD4</accession>
<dbReference type="AlphaFoldDB" id="A0A9Q3VBD4"/>
<comment type="caution">
    <text evidence="2">The sequence shown here is derived from an EMBL/GenBank/DDBJ whole genome shotgun (WGS) entry which is preliminary data.</text>
</comment>
<gene>
    <name evidence="2" type="ORF">G8S53_10755</name>
</gene>